<reference evidence="2 3" key="1">
    <citation type="submission" date="2014-03" db="EMBL/GenBank/DDBJ databases">
        <title>Genome sequence of Clostridium litorale W6, DSM 5388.</title>
        <authorList>
            <person name="Poehlein A."/>
            <person name="Jagirdar A."/>
            <person name="Khonsari B."/>
            <person name="Chibani C.M."/>
            <person name="Gutierrez Gutierrez D.A."/>
            <person name="Davydova E."/>
            <person name="Alghaithi H.S."/>
            <person name="Nair K.P."/>
            <person name="Dhamotharan K."/>
            <person name="Chandran L."/>
            <person name="G W."/>
            <person name="Daniel R."/>
        </authorList>
    </citation>
    <scope>NUCLEOTIDE SEQUENCE [LARGE SCALE GENOMIC DNA]</scope>
    <source>
        <strain evidence="2 3">W6</strain>
    </source>
</reference>
<feature type="chain" id="PRO_5010234094" description="SbsA Ig-like domain-containing protein" evidence="1">
    <location>
        <begin position="28"/>
        <end position="219"/>
    </location>
</feature>
<sequence>MSFKLKKFMTALIAAIMIFTVPCSTFAADMAEQLKSQYGYEMRDGIVKVSKSKEFNIVFSKDIDAYALGGIQIFEKTKSILVETVTSAEGKNKLKVSPVLELQKGSSYYLIIHSPEVAADSIRSSSGDALQTGTICEFFVQGEYIGGASAEGSIATAITGNVHEADRIEVEYDGNIKSPEIINGEFSWNVFPGLSNGTKVKVRAYKGGTLLEEIEIESE</sequence>
<accession>A0A069RCZ3</accession>
<proteinExistence type="predicted"/>
<keyword evidence="3" id="KW-1185">Reference proteome</keyword>
<comment type="caution">
    <text evidence="2">The sequence shown here is derived from an EMBL/GenBank/DDBJ whole genome shotgun (WGS) entry which is preliminary data.</text>
</comment>
<evidence type="ECO:0008006" key="4">
    <source>
        <dbReference type="Google" id="ProtNLM"/>
    </source>
</evidence>
<dbReference type="AlphaFoldDB" id="A0A069RCZ3"/>
<dbReference type="RefSeq" id="WP_038265611.1">
    <property type="nucleotide sequence ID" value="NZ_FSRH01000018.1"/>
</dbReference>
<protein>
    <recommendedName>
        <fullName evidence="4">SbsA Ig-like domain-containing protein</fullName>
    </recommendedName>
</protein>
<evidence type="ECO:0000313" key="2">
    <source>
        <dbReference type="EMBL" id="KDR94939.1"/>
    </source>
</evidence>
<name>A0A069RCZ3_PEPLI</name>
<keyword evidence="1" id="KW-0732">Signal</keyword>
<dbReference type="Proteomes" id="UP000027946">
    <property type="component" value="Unassembled WGS sequence"/>
</dbReference>
<dbReference type="STRING" id="1121324.CLIT_12c00070"/>
<dbReference type="EMBL" id="JJMM01000012">
    <property type="protein sequence ID" value="KDR94939.1"/>
    <property type="molecule type" value="Genomic_DNA"/>
</dbReference>
<feature type="signal peptide" evidence="1">
    <location>
        <begin position="1"/>
        <end position="27"/>
    </location>
</feature>
<evidence type="ECO:0000256" key="1">
    <source>
        <dbReference type="SAM" id="SignalP"/>
    </source>
</evidence>
<gene>
    <name evidence="2" type="ORF">CLIT_12c00070</name>
</gene>
<evidence type="ECO:0000313" key="3">
    <source>
        <dbReference type="Proteomes" id="UP000027946"/>
    </source>
</evidence>
<organism evidence="2 3">
    <name type="scientific">Peptoclostridium litorale DSM 5388</name>
    <dbReference type="NCBI Taxonomy" id="1121324"/>
    <lineage>
        <taxon>Bacteria</taxon>
        <taxon>Bacillati</taxon>
        <taxon>Bacillota</taxon>
        <taxon>Clostridia</taxon>
        <taxon>Peptostreptococcales</taxon>
        <taxon>Peptoclostridiaceae</taxon>
        <taxon>Peptoclostridium</taxon>
    </lineage>
</organism>